<reference evidence="7 8" key="1">
    <citation type="submission" date="2023-11" db="EMBL/GenBank/DDBJ databases">
        <title>A Novel Polar Bacteriovorax (B. antarcticus) Isolated from the Biocrust in Antarctica.</title>
        <authorList>
            <person name="Mun W."/>
            <person name="Choi S.Y."/>
            <person name="Mitchell R.J."/>
        </authorList>
    </citation>
    <scope>NUCLEOTIDE SEQUENCE [LARGE SCALE GENOMIC DNA]</scope>
    <source>
        <strain evidence="7 8">PP10</strain>
    </source>
</reference>
<proteinExistence type="inferred from homology"/>
<dbReference type="Pfam" id="PF00107">
    <property type="entry name" value="ADH_zinc_N"/>
    <property type="match status" value="1"/>
</dbReference>
<dbReference type="Pfam" id="PF08240">
    <property type="entry name" value="ADH_N"/>
    <property type="match status" value="1"/>
</dbReference>
<dbReference type="PANTHER" id="PTHR42683">
    <property type="entry name" value="ALDEHYDE REDUCTASE"/>
    <property type="match status" value="1"/>
</dbReference>
<dbReference type="InterPro" id="IPR013154">
    <property type="entry name" value="ADH-like_N"/>
</dbReference>
<dbReference type="EC" id="1.1.-.-" evidence="7"/>
<organism evidence="7 8">
    <name type="scientific">Bacteriovorax antarcticus</name>
    <dbReference type="NCBI Taxonomy" id="3088717"/>
    <lineage>
        <taxon>Bacteria</taxon>
        <taxon>Pseudomonadati</taxon>
        <taxon>Bdellovibrionota</taxon>
        <taxon>Bacteriovoracia</taxon>
        <taxon>Bacteriovoracales</taxon>
        <taxon>Bacteriovoracaceae</taxon>
        <taxon>Bacteriovorax</taxon>
    </lineage>
</organism>
<keyword evidence="4 7" id="KW-0560">Oxidoreductase</keyword>
<comment type="cofactor">
    <cofactor evidence="1 5">
        <name>Zn(2+)</name>
        <dbReference type="ChEBI" id="CHEBI:29105"/>
    </cofactor>
</comment>
<keyword evidence="2 5" id="KW-0479">Metal-binding</keyword>
<dbReference type="Gene3D" id="3.90.180.10">
    <property type="entry name" value="Medium-chain alcohol dehydrogenases, catalytic domain"/>
    <property type="match status" value="1"/>
</dbReference>
<evidence type="ECO:0000256" key="1">
    <source>
        <dbReference type="ARBA" id="ARBA00001947"/>
    </source>
</evidence>
<dbReference type="InterPro" id="IPR011032">
    <property type="entry name" value="GroES-like_sf"/>
</dbReference>
<evidence type="ECO:0000256" key="4">
    <source>
        <dbReference type="ARBA" id="ARBA00023002"/>
    </source>
</evidence>
<accession>A0ABU5VWM8</accession>
<gene>
    <name evidence="7" type="ORF">SHI21_07505</name>
</gene>
<feature type="domain" description="Enoyl reductase (ER)" evidence="6">
    <location>
        <begin position="15"/>
        <end position="349"/>
    </location>
</feature>
<evidence type="ECO:0000256" key="2">
    <source>
        <dbReference type="ARBA" id="ARBA00022723"/>
    </source>
</evidence>
<evidence type="ECO:0000313" key="7">
    <source>
        <dbReference type="EMBL" id="MEA9356040.1"/>
    </source>
</evidence>
<keyword evidence="8" id="KW-1185">Reference proteome</keyword>
<evidence type="ECO:0000313" key="8">
    <source>
        <dbReference type="Proteomes" id="UP001302274"/>
    </source>
</evidence>
<dbReference type="GO" id="GO:0016491">
    <property type="term" value="F:oxidoreductase activity"/>
    <property type="evidence" value="ECO:0007669"/>
    <property type="project" value="UniProtKB-KW"/>
</dbReference>
<protein>
    <submittedName>
        <fullName evidence="7">NAD(P)-dependent alcohol dehydrogenase</fullName>
        <ecNumber evidence="7">1.1.-.-</ecNumber>
    </submittedName>
</protein>
<dbReference type="PROSITE" id="PS00059">
    <property type="entry name" value="ADH_ZINC"/>
    <property type="match status" value="1"/>
</dbReference>
<comment type="similarity">
    <text evidence="5">Belongs to the zinc-containing alcohol dehydrogenase family.</text>
</comment>
<sequence>MQIQNTKMIPAKGMAVLKAKAPLVPYSFERRVPREHDVLIDIKFCGICHSDIHQARDEWGASNFPMVPGHEIAGIVSEVGSKVTKYKVGDKVGVGCLVDSCRTCVSCREGLENYCENGSTGTYNSTDRLTGDPTQGGYSNKITVDENFVLRIPDSIPLDVGAPLLCAGITLYSPLMHWKAGPGKKVAIIGLGGLGHMGVKIAHALGAEVTVLSQSLSKIEDGKRMGADHYYATSDATTFEKLQSHFDLIINTVSAKMDWNQYLQLLKRDGTLVILGIPEEEVALGAFPLIGKRRNLAGSLIGGIKETQEMLDFCDKHKIACEVEVIPAQKINEAYERVLKSDVRYRFVIDMSTLQ</sequence>
<dbReference type="InterPro" id="IPR047109">
    <property type="entry name" value="CAD-like"/>
</dbReference>
<keyword evidence="3 5" id="KW-0862">Zinc</keyword>
<evidence type="ECO:0000256" key="3">
    <source>
        <dbReference type="ARBA" id="ARBA00022833"/>
    </source>
</evidence>
<dbReference type="InterPro" id="IPR036291">
    <property type="entry name" value="NAD(P)-bd_dom_sf"/>
</dbReference>
<name>A0ABU5VWM8_9BACT</name>
<dbReference type="EMBL" id="JAYGJQ010000001">
    <property type="protein sequence ID" value="MEA9356040.1"/>
    <property type="molecule type" value="Genomic_DNA"/>
</dbReference>
<dbReference type="SMART" id="SM00829">
    <property type="entry name" value="PKS_ER"/>
    <property type="match status" value="1"/>
</dbReference>
<dbReference type="Gene3D" id="3.40.50.720">
    <property type="entry name" value="NAD(P)-binding Rossmann-like Domain"/>
    <property type="match status" value="1"/>
</dbReference>
<evidence type="ECO:0000259" key="6">
    <source>
        <dbReference type="SMART" id="SM00829"/>
    </source>
</evidence>
<dbReference type="InterPro" id="IPR002328">
    <property type="entry name" value="ADH_Zn_CS"/>
</dbReference>
<comment type="caution">
    <text evidence="7">The sequence shown here is derived from an EMBL/GenBank/DDBJ whole genome shotgun (WGS) entry which is preliminary data.</text>
</comment>
<dbReference type="InterPro" id="IPR020843">
    <property type="entry name" value="ER"/>
</dbReference>
<evidence type="ECO:0000256" key="5">
    <source>
        <dbReference type="RuleBase" id="RU361277"/>
    </source>
</evidence>
<dbReference type="Proteomes" id="UP001302274">
    <property type="component" value="Unassembled WGS sequence"/>
</dbReference>
<dbReference type="SUPFAM" id="SSF50129">
    <property type="entry name" value="GroES-like"/>
    <property type="match status" value="1"/>
</dbReference>
<dbReference type="SUPFAM" id="SSF51735">
    <property type="entry name" value="NAD(P)-binding Rossmann-fold domains"/>
    <property type="match status" value="1"/>
</dbReference>
<dbReference type="CDD" id="cd05283">
    <property type="entry name" value="CAD1"/>
    <property type="match status" value="1"/>
</dbReference>
<dbReference type="InterPro" id="IPR013149">
    <property type="entry name" value="ADH-like_C"/>
</dbReference>